<comment type="pathway">
    <text evidence="1">Secondary metabolite biosynthesis; terpenoid biosynthesis.</text>
</comment>
<dbReference type="Gene3D" id="3.40.366.10">
    <property type="entry name" value="Malonyl-Coenzyme A Acyl Carrier Protein, domain 2"/>
    <property type="match status" value="2"/>
</dbReference>
<protein>
    <recommendedName>
        <fullName evidence="13">Polyketide synthase</fullName>
    </recommendedName>
</protein>
<feature type="domain" description="Carrier" evidence="8">
    <location>
        <begin position="1750"/>
        <end position="1824"/>
    </location>
</feature>
<dbReference type="Gene3D" id="3.30.70.3290">
    <property type="match status" value="1"/>
</dbReference>
<evidence type="ECO:0000256" key="3">
    <source>
        <dbReference type="ARBA" id="ARBA00022553"/>
    </source>
</evidence>
<evidence type="ECO:0000313" key="11">
    <source>
        <dbReference type="EMBL" id="KAL2067491.1"/>
    </source>
</evidence>
<dbReference type="Pfam" id="PF00698">
    <property type="entry name" value="Acyl_transf_1"/>
    <property type="match status" value="1"/>
</dbReference>
<evidence type="ECO:0000256" key="1">
    <source>
        <dbReference type="ARBA" id="ARBA00004721"/>
    </source>
</evidence>
<dbReference type="Gene3D" id="3.40.47.10">
    <property type="match status" value="1"/>
</dbReference>
<evidence type="ECO:0000256" key="2">
    <source>
        <dbReference type="ARBA" id="ARBA00022450"/>
    </source>
</evidence>
<evidence type="ECO:0000256" key="7">
    <source>
        <dbReference type="PROSITE-ProRule" id="PRU01363"/>
    </source>
</evidence>
<dbReference type="InterPro" id="IPR042104">
    <property type="entry name" value="PKS_dehydratase_sf"/>
</dbReference>
<dbReference type="InterPro" id="IPR001375">
    <property type="entry name" value="Peptidase_S9_cat"/>
</dbReference>
<dbReference type="Gene3D" id="3.10.129.110">
    <property type="entry name" value="Polyketide synthase dehydratase"/>
    <property type="match status" value="1"/>
</dbReference>
<keyword evidence="2" id="KW-0596">Phosphopantetheine</keyword>
<dbReference type="InterPro" id="IPR041068">
    <property type="entry name" value="HTH_51"/>
</dbReference>
<evidence type="ECO:0000313" key="12">
    <source>
        <dbReference type="Proteomes" id="UP001595075"/>
    </source>
</evidence>
<dbReference type="InterPro" id="IPR049900">
    <property type="entry name" value="PKS_mFAS_DH"/>
</dbReference>
<comment type="caution">
    <text evidence="11">The sequence shown here is derived from an EMBL/GenBank/DDBJ whole genome shotgun (WGS) entry which is preliminary data.</text>
</comment>
<feature type="active site" description="Proton donor; for dehydratase activity" evidence="7">
    <location>
        <position position="1501"/>
    </location>
</feature>
<dbReference type="InterPro" id="IPR036736">
    <property type="entry name" value="ACP-like_sf"/>
</dbReference>
<dbReference type="InterPro" id="IPR013217">
    <property type="entry name" value="Methyltransf_12"/>
</dbReference>
<dbReference type="Pfam" id="PF16073">
    <property type="entry name" value="SAT"/>
    <property type="match status" value="1"/>
</dbReference>
<keyword evidence="3" id="KW-0597">Phosphoprotein</keyword>
<dbReference type="InterPro" id="IPR029063">
    <property type="entry name" value="SAM-dependent_MTases_sf"/>
</dbReference>
<dbReference type="SUPFAM" id="SSF52151">
    <property type="entry name" value="FabD/lysophospholipase-like"/>
    <property type="match status" value="1"/>
</dbReference>
<feature type="active site" description="Proton acceptor; for dehydratase activity" evidence="7">
    <location>
        <position position="1314"/>
    </location>
</feature>
<name>A0ABR4CDF4_9HELO</name>
<accession>A0ABR4CDF4</accession>
<dbReference type="SUPFAM" id="SSF53335">
    <property type="entry name" value="S-adenosyl-L-methionine-dependent methyltransferases"/>
    <property type="match status" value="1"/>
</dbReference>
<dbReference type="InterPro" id="IPR009081">
    <property type="entry name" value="PP-bd_ACP"/>
</dbReference>
<dbReference type="InterPro" id="IPR032821">
    <property type="entry name" value="PKS_assoc"/>
</dbReference>
<dbReference type="InterPro" id="IPR014031">
    <property type="entry name" value="Ketoacyl_synth_C"/>
</dbReference>
<dbReference type="PANTHER" id="PTHR43775:SF21">
    <property type="entry name" value="NON-REDUCING POLYKETIDE SYNTHASE AUSA-RELATED"/>
    <property type="match status" value="1"/>
</dbReference>
<evidence type="ECO:0000259" key="10">
    <source>
        <dbReference type="PROSITE" id="PS52019"/>
    </source>
</evidence>
<dbReference type="EMBL" id="JAZHXI010000010">
    <property type="protein sequence ID" value="KAL2067491.1"/>
    <property type="molecule type" value="Genomic_DNA"/>
</dbReference>
<dbReference type="InterPro" id="IPR001227">
    <property type="entry name" value="Ac_transferase_dom_sf"/>
</dbReference>
<dbReference type="InterPro" id="IPR029058">
    <property type="entry name" value="AB_hydrolase_fold"/>
</dbReference>
<dbReference type="Pfam" id="PF20434">
    <property type="entry name" value="BD-FAE"/>
    <property type="match status" value="1"/>
</dbReference>
<dbReference type="Pfam" id="PF14765">
    <property type="entry name" value="PS-DH"/>
    <property type="match status" value="1"/>
</dbReference>
<dbReference type="Pfam" id="PF08242">
    <property type="entry name" value="Methyltransf_12"/>
    <property type="match status" value="1"/>
</dbReference>
<dbReference type="InterPro" id="IPR020807">
    <property type="entry name" value="PKS_DH"/>
</dbReference>
<evidence type="ECO:0000256" key="5">
    <source>
        <dbReference type="ARBA" id="ARBA00022679"/>
    </source>
</evidence>
<keyword evidence="4" id="KW-0489">Methyltransferase</keyword>
<dbReference type="SMART" id="SM00826">
    <property type="entry name" value="PKS_DH"/>
    <property type="match status" value="1"/>
</dbReference>
<feature type="domain" description="Ketosynthase family 3 (KS3)" evidence="9">
    <location>
        <begin position="385"/>
        <end position="804"/>
    </location>
</feature>
<keyword evidence="12" id="KW-1185">Reference proteome</keyword>
<dbReference type="PANTHER" id="PTHR43775">
    <property type="entry name" value="FATTY ACID SYNTHASE"/>
    <property type="match status" value="1"/>
</dbReference>
<dbReference type="PROSITE" id="PS00012">
    <property type="entry name" value="PHOSPHOPANTETHEINE"/>
    <property type="match status" value="2"/>
</dbReference>
<dbReference type="PROSITE" id="PS52004">
    <property type="entry name" value="KS3_2"/>
    <property type="match status" value="1"/>
</dbReference>
<dbReference type="Proteomes" id="UP001595075">
    <property type="component" value="Unassembled WGS sequence"/>
</dbReference>
<feature type="domain" description="PKS/mFAS DH" evidence="10">
    <location>
        <begin position="1280"/>
        <end position="1592"/>
    </location>
</feature>
<evidence type="ECO:0000259" key="8">
    <source>
        <dbReference type="PROSITE" id="PS50075"/>
    </source>
</evidence>
<dbReference type="Pfam" id="PF16197">
    <property type="entry name" value="KAsynt_C_assoc"/>
    <property type="match status" value="1"/>
</dbReference>
<evidence type="ECO:0008006" key="13">
    <source>
        <dbReference type="Google" id="ProtNLM"/>
    </source>
</evidence>
<dbReference type="InterPro" id="IPR032088">
    <property type="entry name" value="SAT"/>
</dbReference>
<feature type="domain" description="Carrier" evidence="8">
    <location>
        <begin position="1632"/>
        <end position="1710"/>
    </location>
</feature>
<dbReference type="InterPro" id="IPR020841">
    <property type="entry name" value="PKS_Beta-ketoAc_synthase_dom"/>
</dbReference>
<dbReference type="InterPro" id="IPR016035">
    <property type="entry name" value="Acyl_Trfase/lysoPLipase"/>
</dbReference>
<dbReference type="InterPro" id="IPR050091">
    <property type="entry name" value="PKS_NRPS_Biosynth_Enz"/>
</dbReference>
<reference evidence="11 12" key="1">
    <citation type="journal article" date="2024" name="Commun. Biol.">
        <title>Comparative genomic analysis of thermophilic fungi reveals convergent evolutionary adaptations and gene losses.</title>
        <authorList>
            <person name="Steindorff A.S."/>
            <person name="Aguilar-Pontes M.V."/>
            <person name="Robinson A.J."/>
            <person name="Andreopoulos B."/>
            <person name="LaButti K."/>
            <person name="Kuo A."/>
            <person name="Mondo S."/>
            <person name="Riley R."/>
            <person name="Otillar R."/>
            <person name="Haridas S."/>
            <person name="Lipzen A."/>
            <person name="Grimwood J."/>
            <person name="Schmutz J."/>
            <person name="Clum A."/>
            <person name="Reid I.D."/>
            <person name="Moisan M.C."/>
            <person name="Butler G."/>
            <person name="Nguyen T.T.M."/>
            <person name="Dewar K."/>
            <person name="Conant G."/>
            <person name="Drula E."/>
            <person name="Henrissat B."/>
            <person name="Hansel C."/>
            <person name="Singer S."/>
            <person name="Hutchinson M.I."/>
            <person name="de Vries R.P."/>
            <person name="Natvig D.O."/>
            <person name="Powell A.J."/>
            <person name="Tsang A."/>
            <person name="Grigoriev I.V."/>
        </authorList>
    </citation>
    <scope>NUCLEOTIDE SEQUENCE [LARGE SCALE GENOMIC DNA]</scope>
    <source>
        <strain evidence="11 12">CBS 494.80</strain>
    </source>
</reference>
<dbReference type="Gene3D" id="3.40.50.150">
    <property type="entry name" value="Vaccinia Virus protein VP39"/>
    <property type="match status" value="1"/>
</dbReference>
<dbReference type="Pfam" id="PF00109">
    <property type="entry name" value="ketoacyl-synt"/>
    <property type="match status" value="1"/>
</dbReference>
<dbReference type="SUPFAM" id="SSF53474">
    <property type="entry name" value="alpha/beta-Hydrolases"/>
    <property type="match status" value="1"/>
</dbReference>
<dbReference type="SMART" id="SM00825">
    <property type="entry name" value="PKS_KS"/>
    <property type="match status" value="1"/>
</dbReference>
<evidence type="ECO:0000256" key="4">
    <source>
        <dbReference type="ARBA" id="ARBA00022603"/>
    </source>
</evidence>
<evidence type="ECO:0000256" key="6">
    <source>
        <dbReference type="ARBA" id="ARBA00023268"/>
    </source>
</evidence>
<dbReference type="Pfam" id="PF00326">
    <property type="entry name" value="Peptidase_S9"/>
    <property type="match status" value="1"/>
</dbReference>
<dbReference type="PROSITE" id="PS50075">
    <property type="entry name" value="CARRIER"/>
    <property type="match status" value="2"/>
</dbReference>
<proteinExistence type="predicted"/>
<feature type="region of interest" description="N-terminal hotdog fold" evidence="7">
    <location>
        <begin position="1280"/>
        <end position="1413"/>
    </location>
</feature>
<gene>
    <name evidence="11" type="ORF">VTL71DRAFT_1916</name>
</gene>
<dbReference type="Gene3D" id="1.10.1200.10">
    <property type="entry name" value="ACP-like"/>
    <property type="match status" value="2"/>
</dbReference>
<dbReference type="InterPro" id="IPR049551">
    <property type="entry name" value="PKS_DH_C"/>
</dbReference>
<dbReference type="Pfam" id="PF18558">
    <property type="entry name" value="HTH_51"/>
    <property type="match status" value="1"/>
</dbReference>
<dbReference type="InterPro" id="IPR049492">
    <property type="entry name" value="BD-FAE-like_dom"/>
</dbReference>
<dbReference type="SUPFAM" id="SSF47336">
    <property type="entry name" value="ACP-like"/>
    <property type="match status" value="2"/>
</dbReference>
<dbReference type="InterPro" id="IPR014043">
    <property type="entry name" value="Acyl_transferase_dom"/>
</dbReference>
<dbReference type="SMART" id="SM00827">
    <property type="entry name" value="PKS_AT"/>
    <property type="match status" value="1"/>
</dbReference>
<dbReference type="CDD" id="cd00833">
    <property type="entry name" value="PKS"/>
    <property type="match status" value="1"/>
</dbReference>
<dbReference type="Gene3D" id="3.40.50.1820">
    <property type="entry name" value="alpha/beta hydrolase"/>
    <property type="match status" value="1"/>
</dbReference>
<organism evidence="11 12">
    <name type="scientific">Oculimacula yallundae</name>
    <dbReference type="NCBI Taxonomy" id="86028"/>
    <lineage>
        <taxon>Eukaryota</taxon>
        <taxon>Fungi</taxon>
        <taxon>Dikarya</taxon>
        <taxon>Ascomycota</taxon>
        <taxon>Pezizomycotina</taxon>
        <taxon>Leotiomycetes</taxon>
        <taxon>Helotiales</taxon>
        <taxon>Ploettnerulaceae</taxon>
        <taxon>Oculimacula</taxon>
    </lineage>
</organism>
<dbReference type="SUPFAM" id="SSF53901">
    <property type="entry name" value="Thiolase-like"/>
    <property type="match status" value="1"/>
</dbReference>
<sequence>MVPSLVLCGPQVNLPSSKYLSQIRQSLLNHGFLHEFLAAIDDLPRLWGILIEYEPQLSSVPGLECIEAIKTWLSEGVALNPPREALNVFFTPLTVIFHIVEYMTFIQTNGEGITHSSILETAKSAGIQGFCTGFLTAAALSLSEDEDDICTFGGVALRLALCIGAFIDLAGPFSRSTLETSCLSVRLRDLEKRNIINEIVAKHTNAYVSVISDKNTYTITVPKTNQRELSQSFSEQNIVAKTLALEGLFHSQNNEKIEQRLLAFVATQKELQFPDASRLFLPLRSNTTGQVIETGNLEQIAAKSLLVEMSDWNSTITNAIASLEERPSSPLLTIGPLPTISVSTIRDAPIKLSLRSGTQFLLRSQIDATTSVPLISTDSEYHYPEDSIAIVGMACRFPGASSLEEFWEVIKSGVSMVGPVPLQRFSTENLRRSGTNKSQFFGNFVQDADAFDHKFFKKSPREAQSLDPQQRFLLEVTYDALLSSGHFGDLHNTDAEDDTGCFLGIGSLDYNDNIASHPANAFSAVGTLRAFLSGRLSHYFGWTGPSMTYDTACSSSAVAIHAACKELAAGRCSRAVAGGVNLITSPALYQNLAAANFLSPTGACKSFDAAADGYCRGEGVGLVVLKRLVDAKANGDNIMGVIVGSAVNQSSNASPITVPHTASQVALYEKVARLARINPFDVSYCEAHGTGTPVGDPIECESIRKAFAGPERHSTIFLGSVKANIGHAEAASGAAALIKTVLMLQHKSIPVQANFKTLNPKIPTLKPDKMTIARSTQAWNNSFRAACINNYGAAGSNAAMIVCQPPPLSQRIPEPQTAAHRYPIIISAHTENSLKKYCEVLRAQISRSPIYSVAETLSSIAFNLATKQNRQLSRKIVTSAATISELSSKLSNPNPVQNVRAAKPVVLVFSGQTSDHVGLSETVYSSSRLFRRHLDDCNKAMAALNLPDLLPGIFSKEPVLNIVSLHCMLFSYQYASAMSWIDSGLRVDRLVGHSFGQLTALCVSGTLSLMDTIKMISGRAALIEKYWGDEKGSMLYLEGTSSAVERLLGSLDQEAEISGFNSPTGFVVSGSKAGINSIEKYLAEAMQDYGISRSKRLSTTHAFHSKYTEPLLDKISALAEELTFQEPKIPVETCTEGHSWTKVGPIQLSQHTRYPVYFSEAIARITDQLGACTWVGIGPGSTIINMVSRALGQSASETHSFQAVQLESKDSMDSLAEATSNLWKLGHLVQFWPFHKSQRDEYTPINLPPYQFEKSRHWVDYIDSIEVSASTHVTAPDEKISLLSPIKDPSQPAGDATFLVAQNSDEFALLASGHAVLGQPLCPASLYLELAVRGAQMTQLDTSNAGHDTSIENLEIKAPLGLDKNRFIKLTLNRASGATSCWNFQLSSQSLVKASSRWIVHATGTVSSSPRSAGISSTEFRRFARLIDHDQYCALMADEDGESMQGKVIYKVFDPIVKYADYYRGVKSISSKGNKVAGLVELGGNKKPQLASCAMDPIAIDTFLQVAGLHVNSLLPCGDDEVYVATQVETIRFGQEIAASVFARTWNVYSTCARENPKEVVNDIFVFDPVTKNLEMVILGAHFTKVLKPALSRALATANPDTVLIPSAMSNETACGIKPTDDFVTDRAVSEADNSQSLGNAVREILSKLIDVSVEEINNDASFEDIGIDSLMVNEVLSELHQILDVEIPFDDFQQLRDIGALINYIQDRLPLSTDDCSTSSKTGTPMTILSTTSLDSSDNEILKIKLVPMADPTMLAHFLGGQLDIPASDIKDDSILSEIGVDSLLTTEIVDGIEKTFGVHVDQGAIIPETTFGQLCSMVLGPTAMSSVTGTTNLRTVPVADPPQQMEVRIAASGGALPDKDLLSPAELFDQKIRFHYDQKAEITKFSNFWTKVYPAQRRLVTAYTVEAFKLLGCSLASLTPGQQIFPPPILAKHTQCMGQLLQVLEEAGCIESQNGRFVRTSTTIDPVGSQAILDELLQGYPQHVSEHKLLQITGSQLGQCLSGAADPIQLIFRNKATKDLLADVYTHAPMFEAGTFLLGDFLSEAFAAHRRGKLVRILELGGGTGGTTSYIANHLVSLGIKFIYTFTDLSPSLVAAAKKKFASYDSFEYMVLDIEKTPPAKLHGQYDVVISTNCIHATKNLINSLTNIRKTLSPTGFVSLVELTRNIPWFDLVFGLLEGWWLFNDGRKHALADVSVWDKSMKAAGFKTVRWSEGTPEAATLRVIVGFQEASKAASSNSAARRMVIETVTYKETESNLLQADIYYPAEPEVNEKRPVALMIHGGGHIMLSRKDVRRKQTRYLFDHGFLPVSIDYRLCPEINILDGPIADVRDALGWVRNELPRQKLKCSGLRIDGENVVVVGWSTGGLLAMTLAWTAPRHNIWAPEAILAFYCPTDYQDPCWRKPNFPKGLDPSSLGEYDLFEGVYEQPINSYNVPPSQRAIGGWLSGSDPRSRIALHMNWKGQALPILLGGLPSKTQLNQNSDLAKSLYEMPQPDDELIASISPYAQILKGNYRTPTFLIHGKKDDLIPWQQTVRVQEALAEKGVSCEARILDDAIHLFDLSEKEDCVEWKAVLEGYNFLFSFVGTP</sequence>
<dbReference type="InterPro" id="IPR006162">
    <property type="entry name" value="Ppantetheine_attach_site"/>
</dbReference>
<dbReference type="InterPro" id="IPR016039">
    <property type="entry name" value="Thiolase-like"/>
</dbReference>
<feature type="region of interest" description="C-terminal hotdog fold" evidence="7">
    <location>
        <begin position="1440"/>
        <end position="1592"/>
    </location>
</feature>
<keyword evidence="5" id="KW-0808">Transferase</keyword>
<dbReference type="Pfam" id="PF02801">
    <property type="entry name" value="Ketoacyl-synt_C"/>
    <property type="match status" value="1"/>
</dbReference>
<dbReference type="Pfam" id="PF00550">
    <property type="entry name" value="PP-binding"/>
    <property type="match status" value="2"/>
</dbReference>
<dbReference type="PROSITE" id="PS52019">
    <property type="entry name" value="PKS_MFAS_DH"/>
    <property type="match status" value="1"/>
</dbReference>
<keyword evidence="6" id="KW-0511">Multifunctional enzyme</keyword>
<evidence type="ECO:0000259" key="9">
    <source>
        <dbReference type="PROSITE" id="PS52004"/>
    </source>
</evidence>
<dbReference type="InterPro" id="IPR014030">
    <property type="entry name" value="Ketoacyl_synth_N"/>
</dbReference>